<comment type="caution">
    <text evidence="9">The sequence shown here is derived from an EMBL/GenBank/DDBJ whole genome shotgun (WGS) entry which is preliminary data.</text>
</comment>
<comment type="similarity">
    <text evidence="2">Belongs to the CPA3 antiporters (TC 2.A.63) subunit F family.</text>
</comment>
<dbReference type="EMBL" id="BDCO01000002">
    <property type="protein sequence ID" value="GAT33631.1"/>
    <property type="molecule type" value="Genomic_DNA"/>
</dbReference>
<keyword evidence="5 8" id="KW-0812">Transmembrane</keyword>
<gene>
    <name evidence="9" type="ORF">TSACC_22048</name>
</gene>
<evidence type="ECO:0000313" key="9">
    <source>
        <dbReference type="EMBL" id="GAT33631.1"/>
    </source>
</evidence>
<dbReference type="PANTHER" id="PTHR34702">
    <property type="entry name" value="NA(+)/H(+) ANTIPORTER SUBUNIT F1"/>
    <property type="match status" value="1"/>
</dbReference>
<keyword evidence="3" id="KW-0813">Transport</keyword>
<reference evidence="10" key="1">
    <citation type="journal article" date="2017" name="Genome Announc.">
        <title>Draft Genome Sequence of Terrimicrobium sacchariphilum NM-5T, a Facultative Anaerobic Soil Bacterium of the Class Spartobacteria.</title>
        <authorList>
            <person name="Qiu Y.L."/>
            <person name="Tourlousse D.M."/>
            <person name="Matsuura N."/>
            <person name="Ohashi A."/>
            <person name="Sekiguchi Y."/>
        </authorList>
    </citation>
    <scope>NUCLEOTIDE SEQUENCE [LARGE SCALE GENOMIC DNA]</scope>
    <source>
        <strain evidence="10">NM-5</strain>
    </source>
</reference>
<keyword evidence="6 8" id="KW-1133">Transmembrane helix</keyword>
<dbReference type="PANTHER" id="PTHR34702:SF1">
    <property type="entry name" value="NA(+)_H(+) ANTIPORTER SUBUNIT F"/>
    <property type="match status" value="1"/>
</dbReference>
<dbReference type="GO" id="GO:0005886">
    <property type="term" value="C:plasma membrane"/>
    <property type="evidence" value="ECO:0007669"/>
    <property type="project" value="UniProtKB-SubCell"/>
</dbReference>
<feature type="transmembrane region" description="Helical" evidence="8">
    <location>
        <begin position="30"/>
        <end position="51"/>
    </location>
</feature>
<keyword evidence="10" id="KW-1185">Reference proteome</keyword>
<evidence type="ECO:0000256" key="6">
    <source>
        <dbReference type="ARBA" id="ARBA00022989"/>
    </source>
</evidence>
<protein>
    <submittedName>
        <fullName evidence="9">Multicomponent K+:H+ antiporter subunit F</fullName>
    </submittedName>
</protein>
<organism evidence="9 10">
    <name type="scientific">Terrimicrobium sacchariphilum</name>
    <dbReference type="NCBI Taxonomy" id="690879"/>
    <lineage>
        <taxon>Bacteria</taxon>
        <taxon>Pseudomonadati</taxon>
        <taxon>Verrucomicrobiota</taxon>
        <taxon>Terrimicrobiia</taxon>
        <taxon>Terrimicrobiales</taxon>
        <taxon>Terrimicrobiaceae</taxon>
        <taxon>Terrimicrobium</taxon>
    </lineage>
</organism>
<evidence type="ECO:0000256" key="7">
    <source>
        <dbReference type="ARBA" id="ARBA00023136"/>
    </source>
</evidence>
<accession>A0A146G822</accession>
<dbReference type="Pfam" id="PF04066">
    <property type="entry name" value="MrpF_PhaF"/>
    <property type="match status" value="1"/>
</dbReference>
<dbReference type="RefSeq" id="WP_084400390.1">
    <property type="nucleotide sequence ID" value="NZ_BDCO01000002.1"/>
</dbReference>
<evidence type="ECO:0000256" key="3">
    <source>
        <dbReference type="ARBA" id="ARBA00022448"/>
    </source>
</evidence>
<evidence type="ECO:0000256" key="8">
    <source>
        <dbReference type="SAM" id="Phobius"/>
    </source>
</evidence>
<proteinExistence type="inferred from homology"/>
<sequence>MMTIVVILALALLIAASMLALVRVLMGPTIIDRIIAFDLVAISIVGMMVILSVWWKTQLFIEIMLIFSLLGFVGTVAFVCYLHNDPSKLKRVGKKEPSKKETP</sequence>
<evidence type="ECO:0000256" key="1">
    <source>
        <dbReference type="ARBA" id="ARBA00004651"/>
    </source>
</evidence>
<dbReference type="AlphaFoldDB" id="A0A146G822"/>
<dbReference type="STRING" id="690879.TSACC_22048"/>
<keyword evidence="4" id="KW-1003">Cell membrane</keyword>
<comment type="subcellular location">
    <subcellularLocation>
        <location evidence="1">Cell membrane</location>
        <topology evidence="1">Multi-pass membrane protein</topology>
    </subcellularLocation>
</comment>
<feature type="transmembrane region" description="Helical" evidence="8">
    <location>
        <begin position="63"/>
        <end position="84"/>
    </location>
</feature>
<dbReference type="OrthoDB" id="9799958at2"/>
<keyword evidence="7 8" id="KW-0472">Membrane</keyword>
<dbReference type="InterPro" id="IPR007208">
    <property type="entry name" value="MrpF/PhaF-like"/>
</dbReference>
<evidence type="ECO:0000313" key="10">
    <source>
        <dbReference type="Proteomes" id="UP000076023"/>
    </source>
</evidence>
<dbReference type="GO" id="GO:0015385">
    <property type="term" value="F:sodium:proton antiporter activity"/>
    <property type="evidence" value="ECO:0007669"/>
    <property type="project" value="TreeGrafter"/>
</dbReference>
<dbReference type="InParanoid" id="A0A146G822"/>
<dbReference type="Proteomes" id="UP000076023">
    <property type="component" value="Unassembled WGS sequence"/>
</dbReference>
<name>A0A146G822_TERSA</name>
<evidence type="ECO:0000256" key="4">
    <source>
        <dbReference type="ARBA" id="ARBA00022475"/>
    </source>
</evidence>
<evidence type="ECO:0000256" key="2">
    <source>
        <dbReference type="ARBA" id="ARBA00009212"/>
    </source>
</evidence>
<evidence type="ECO:0000256" key="5">
    <source>
        <dbReference type="ARBA" id="ARBA00022692"/>
    </source>
</evidence>